<dbReference type="InterPro" id="IPR013525">
    <property type="entry name" value="ABC2_TM"/>
</dbReference>
<dbReference type="FunFam" id="3.40.50.300:FF:000054">
    <property type="entry name" value="ABC multidrug transporter atrF"/>
    <property type="match status" value="1"/>
</dbReference>
<keyword evidence="5" id="KW-0547">Nucleotide-binding</keyword>
<evidence type="ECO:0000256" key="3">
    <source>
        <dbReference type="ARBA" id="ARBA00022448"/>
    </source>
</evidence>
<sequence>MGTYSEEPSAKTHIGSSRHSSSTQVSQTHDQVEALARRVTAQSARLDHGTANSALNPVKGSNLDPFSADFDRAIWTQAYIREFEADPDMAPPRKAGVAFRNLGVFGHTSGDQYQQSTGNILLSLTSTLAGKVTGRAATRVDILQGFDGIVDPKEMLLVLGPPGSGCSTFLKTLSGRTEGLNITEDSYINFTGIDPSHMHNWFRGDVLYNAEVDVHLAPLSVGDTLEFAARARVPAKIPGGFSKNKYARIMRDVVMATFGISHTIDTKVGDDIVRGVSGGERKRVSIAEASLTGAKFQCWDNSTRGLDSGNAISFCKTLRVQADIMNVAAVVAIYQAPQAAYETFDKVTVLYEGCQIYFGRTEKAKHYFEQLGFECPDRQTTADFLTSMTSPQERRIRAGCEQMVPNTPDEFAARWRDSQERAALMTELDQYDAAHPQQQRMDEFTLSRKVERSSAQRLKSPYTIPYFDQVRLCIWRGWKRLVADPGFTVAQLSFNLIMGLVLGSAFYNLSGDTSSFYPRGAVVFFALLFNAFASELEVLTLYIQRPVVEKHNRYAFYHQSAEAISSYVLELPYKMTNAIMFNTIVYFLANLRREPGAFFFFVFTVFLILLIMSGVYRTMASIARTSDQALVPVALITMGVMVYTGFTIPVDYMPGWSRWMNYINPLAYGFEALLANEYHGREFPCASIAPAGPGYDDLPLANRTCTVVGAVPGDSMVSGDRYIAISFGYYNAHKWRNIGILFGFLIFFFCTYIFAAEYAKPPVNKGEVLLYRRGKIPALSKKLGQKDEESQTPSRPITEKPTAEVKNDKLEKEKRPSPSTCGKPIFHWEDVCYDVKIKGNDRRILDHVDGWVQPGVVTALMGSSGAGKTTLLDALATRVTMGVLTGDTLVNGKPTDMSFPHRVGYVQQQDLHMNTMTVREALEFSAILRQSAEIPRAEKLAYVDEVIKTLEMEAFVDAVIGVPGEGLNVEQRKRLTIGVELAARPQLLVFLDEPTSGLDSQTSWAICDLIERLAKSGQAVLCTIHQPSAMLFSRFDRLLLLQPGGRTVYFGDIGAGSRTMIEYLERNGAPPCPPAENPAEWMLKVTLPSTDGPDWFSIWRNSPEYRETKAELQRLRDGNTPVERSAAQDLASQHNEFVASFWTQFREVLLRVFKHFWRSPSYLWSKIAVTGLLALYIGFSFTSSNSLQGLQNQLYAFFMAFLIFNPFNKQIMPMFVPQRALYEVRERPSKIYRWSAFLLSNVVVEFVWNTAAAVLFFFCWYYPARFFKNTTSDDVTIRGFTTFLFIWQLFLWISTVSQFVIAAIEHADLASVPAALICIMALCFCGIGTVRSTLPAIWADFMYRVSPMTYLASGALSTALHGSEVVCRPEEVVRIPAQAAMSCAEFLEPYSQRFSGYLVDVSDDGMCGWCPMSTTDDYLATFEISFGDRWRNFGIGWVFILFNIAAACGLYWLFRVPRGQGIKRKLHPKHLHVPDSPPAFTHNMVYLRQNDPWTTHKRAWHVRYSIVFIVPCCRAVEEALYAQRLML</sequence>
<feature type="transmembrane region" description="Helical" evidence="10">
    <location>
        <begin position="1163"/>
        <end position="1182"/>
    </location>
</feature>
<evidence type="ECO:0000313" key="13">
    <source>
        <dbReference type="Proteomes" id="UP000689129"/>
    </source>
</evidence>
<keyword evidence="4 10" id="KW-0812">Transmembrane</keyword>
<dbReference type="CDD" id="cd03233">
    <property type="entry name" value="ABCG_PDR_domain1"/>
    <property type="match status" value="1"/>
</dbReference>
<dbReference type="EMBL" id="JAEMWZ010000071">
    <property type="protein sequence ID" value="KAG7138590.1"/>
    <property type="molecule type" value="Genomic_DNA"/>
</dbReference>
<feature type="domain" description="ABC transporter" evidence="11">
    <location>
        <begin position="826"/>
        <end position="1068"/>
    </location>
</feature>
<dbReference type="Pfam" id="PF14510">
    <property type="entry name" value="ABC_trans_N"/>
    <property type="match status" value="1"/>
</dbReference>
<feature type="region of interest" description="Disordered" evidence="9">
    <location>
        <begin position="781"/>
        <end position="819"/>
    </location>
</feature>
<feature type="compositionally biased region" description="Low complexity" evidence="9">
    <location>
        <begin position="17"/>
        <end position="29"/>
    </location>
</feature>
<feature type="transmembrane region" description="Helical" evidence="10">
    <location>
        <begin position="521"/>
        <end position="543"/>
    </location>
</feature>
<evidence type="ECO:0000259" key="11">
    <source>
        <dbReference type="PROSITE" id="PS50893"/>
    </source>
</evidence>
<dbReference type="GO" id="GO:0005524">
    <property type="term" value="F:ATP binding"/>
    <property type="evidence" value="ECO:0007669"/>
    <property type="project" value="UniProtKB-KW"/>
</dbReference>
<feature type="transmembrane region" description="Helical" evidence="10">
    <location>
        <begin position="489"/>
        <end position="509"/>
    </location>
</feature>
<feature type="transmembrane region" description="Helical" evidence="10">
    <location>
        <begin position="1435"/>
        <end position="1454"/>
    </location>
</feature>
<dbReference type="InterPro" id="IPR034003">
    <property type="entry name" value="ABCG_PDR_2"/>
</dbReference>
<dbReference type="GO" id="GO:0016887">
    <property type="term" value="F:ATP hydrolysis activity"/>
    <property type="evidence" value="ECO:0007669"/>
    <property type="project" value="InterPro"/>
</dbReference>
<dbReference type="GO" id="GO:0016020">
    <property type="term" value="C:membrane"/>
    <property type="evidence" value="ECO:0007669"/>
    <property type="project" value="UniProtKB-SubCell"/>
</dbReference>
<comment type="subcellular location">
    <subcellularLocation>
        <location evidence="1">Membrane</location>
        <topology evidence="1">Multi-pass membrane protein</topology>
    </subcellularLocation>
</comment>
<dbReference type="InterPro" id="IPR010929">
    <property type="entry name" value="PDR_CDR_ABC"/>
</dbReference>
<evidence type="ECO:0000256" key="6">
    <source>
        <dbReference type="ARBA" id="ARBA00022840"/>
    </source>
</evidence>
<dbReference type="Pfam" id="PF00005">
    <property type="entry name" value="ABC_tran"/>
    <property type="match status" value="2"/>
</dbReference>
<evidence type="ECO:0000256" key="9">
    <source>
        <dbReference type="SAM" id="MobiDB-lite"/>
    </source>
</evidence>
<dbReference type="Pfam" id="PF01061">
    <property type="entry name" value="ABC2_membrane"/>
    <property type="match status" value="2"/>
</dbReference>
<feature type="transmembrane region" description="Helical" evidence="10">
    <location>
        <begin position="1194"/>
        <end position="1216"/>
    </location>
</feature>
<comment type="similarity">
    <text evidence="2">Belongs to the ABC transporter superfamily. ABCG family. PDR (TC 3.A.1.205) subfamily.</text>
</comment>
<dbReference type="InterPro" id="IPR017871">
    <property type="entry name" value="ABC_transporter-like_CS"/>
</dbReference>
<dbReference type="SMART" id="SM00382">
    <property type="entry name" value="AAA"/>
    <property type="match status" value="2"/>
</dbReference>
<dbReference type="CDD" id="cd03232">
    <property type="entry name" value="ABCG_PDR_domain2"/>
    <property type="match status" value="1"/>
</dbReference>
<feature type="transmembrane region" description="Helical" evidence="10">
    <location>
        <begin position="1237"/>
        <end position="1263"/>
    </location>
</feature>
<evidence type="ECO:0000256" key="4">
    <source>
        <dbReference type="ARBA" id="ARBA00022692"/>
    </source>
</evidence>
<feature type="domain" description="ABC transporter" evidence="11">
    <location>
        <begin position="122"/>
        <end position="377"/>
    </location>
</feature>
<evidence type="ECO:0000256" key="1">
    <source>
        <dbReference type="ARBA" id="ARBA00004141"/>
    </source>
</evidence>
<evidence type="ECO:0000256" key="10">
    <source>
        <dbReference type="SAM" id="Phobius"/>
    </source>
</evidence>
<dbReference type="InterPro" id="IPR003439">
    <property type="entry name" value="ABC_transporter-like_ATP-bd"/>
</dbReference>
<evidence type="ECO:0000256" key="7">
    <source>
        <dbReference type="ARBA" id="ARBA00022989"/>
    </source>
</evidence>
<gene>
    <name evidence="12" type="ORF">HYQ45_004341</name>
</gene>
<feature type="transmembrane region" description="Helical" evidence="10">
    <location>
        <begin position="738"/>
        <end position="755"/>
    </location>
</feature>
<dbReference type="InterPro" id="IPR003593">
    <property type="entry name" value="AAA+_ATPase"/>
</dbReference>
<feature type="region of interest" description="Disordered" evidence="9">
    <location>
        <begin position="1"/>
        <end position="31"/>
    </location>
</feature>
<organism evidence="12 13">
    <name type="scientific">Verticillium longisporum</name>
    <name type="common">Verticillium dahliae var. longisporum</name>
    <dbReference type="NCBI Taxonomy" id="100787"/>
    <lineage>
        <taxon>Eukaryota</taxon>
        <taxon>Fungi</taxon>
        <taxon>Dikarya</taxon>
        <taxon>Ascomycota</taxon>
        <taxon>Pezizomycotina</taxon>
        <taxon>Sordariomycetes</taxon>
        <taxon>Hypocreomycetidae</taxon>
        <taxon>Glomerellales</taxon>
        <taxon>Plectosphaerellaceae</taxon>
        <taxon>Verticillium</taxon>
    </lineage>
</organism>
<proteinExistence type="inferred from homology"/>
<accession>A0A8I3AUF5</accession>
<feature type="compositionally biased region" description="Basic and acidic residues" evidence="9">
    <location>
        <begin position="797"/>
        <end position="816"/>
    </location>
</feature>
<comment type="caution">
    <text evidence="12">The sequence shown here is derived from an EMBL/GenBank/DDBJ whole genome shotgun (WGS) entry which is preliminary data.</text>
</comment>
<dbReference type="PROSITE" id="PS50893">
    <property type="entry name" value="ABC_TRANSPORTER_2"/>
    <property type="match status" value="2"/>
</dbReference>
<keyword evidence="3" id="KW-0813">Transport</keyword>
<evidence type="ECO:0000256" key="8">
    <source>
        <dbReference type="ARBA" id="ARBA00023136"/>
    </source>
</evidence>
<dbReference type="GO" id="GO:0140359">
    <property type="term" value="F:ABC-type transporter activity"/>
    <property type="evidence" value="ECO:0007669"/>
    <property type="project" value="InterPro"/>
</dbReference>
<protein>
    <submittedName>
        <fullName evidence="12">ABC multidrug transporter C like protein</fullName>
    </submittedName>
</protein>
<name>A0A8I3AUF5_VERLO</name>
<evidence type="ECO:0000256" key="5">
    <source>
        <dbReference type="ARBA" id="ARBA00022741"/>
    </source>
</evidence>
<dbReference type="Pfam" id="PF06422">
    <property type="entry name" value="PDR_CDR"/>
    <property type="match status" value="1"/>
</dbReference>
<evidence type="ECO:0000256" key="2">
    <source>
        <dbReference type="ARBA" id="ARBA00006012"/>
    </source>
</evidence>
<dbReference type="PANTHER" id="PTHR19241">
    <property type="entry name" value="ATP-BINDING CASSETTE TRANSPORTER"/>
    <property type="match status" value="1"/>
</dbReference>
<feature type="transmembrane region" description="Helical" evidence="10">
    <location>
        <begin position="1283"/>
        <end position="1304"/>
    </location>
</feature>
<keyword evidence="6" id="KW-0067">ATP-binding</keyword>
<dbReference type="InterPro" id="IPR029481">
    <property type="entry name" value="ABC_trans_N"/>
</dbReference>
<feature type="transmembrane region" description="Helical" evidence="10">
    <location>
        <begin position="597"/>
        <end position="617"/>
    </location>
</feature>
<dbReference type="OrthoDB" id="245989at2759"/>
<evidence type="ECO:0000313" key="12">
    <source>
        <dbReference type="EMBL" id="KAG7138590.1"/>
    </source>
</evidence>
<reference evidence="12" key="1">
    <citation type="journal article" date="2021" name="Mol. Plant Pathol.">
        <title>A 20-kb lineage-specific genomic region tames virulence in pathogenic amphidiploid Verticillium longisporum.</title>
        <authorList>
            <person name="Harting R."/>
            <person name="Starke J."/>
            <person name="Kusch H."/>
            <person name="Poggeler S."/>
            <person name="Maurus I."/>
            <person name="Schluter R."/>
            <person name="Landesfeind M."/>
            <person name="Bulla I."/>
            <person name="Nowrousian M."/>
            <person name="de Jonge R."/>
            <person name="Stahlhut G."/>
            <person name="Hoff K.J."/>
            <person name="Asshauer K.P."/>
            <person name="Thurmer A."/>
            <person name="Stanke M."/>
            <person name="Daniel R."/>
            <person name="Morgenstern B."/>
            <person name="Thomma B.P.H.J."/>
            <person name="Kronstad J.W."/>
            <person name="Braus-Stromeyer S.A."/>
            <person name="Braus G.H."/>
        </authorList>
    </citation>
    <scope>NUCLEOTIDE SEQUENCE</scope>
    <source>
        <strain evidence="12">Vl32</strain>
    </source>
</reference>
<keyword evidence="7 10" id="KW-1133">Transmembrane helix</keyword>
<feature type="transmembrane region" description="Helical" evidence="10">
    <location>
        <begin position="629"/>
        <end position="650"/>
    </location>
</feature>
<feature type="transmembrane region" description="Helical" evidence="10">
    <location>
        <begin position="1316"/>
        <end position="1338"/>
    </location>
</feature>
<dbReference type="InterPro" id="IPR034001">
    <property type="entry name" value="ABCG_PDR_1"/>
</dbReference>
<dbReference type="Proteomes" id="UP000689129">
    <property type="component" value="Unassembled WGS sequence"/>
</dbReference>
<dbReference type="PROSITE" id="PS00211">
    <property type="entry name" value="ABC_TRANSPORTER_1"/>
    <property type="match status" value="1"/>
</dbReference>
<keyword evidence="8 10" id="KW-0472">Membrane</keyword>